<evidence type="ECO:0000256" key="4">
    <source>
        <dbReference type="ARBA" id="ARBA00023204"/>
    </source>
</evidence>
<keyword evidence="3" id="KW-0227">DNA damage</keyword>
<evidence type="ECO:0000256" key="1">
    <source>
        <dbReference type="ARBA" id="ARBA00000086"/>
    </source>
</evidence>
<gene>
    <name evidence="6" type="ORF">GB996_00770</name>
</gene>
<reference evidence="6 7" key="1">
    <citation type="journal article" date="2019" name="PLoS ONE">
        <title>Pup mortality in New Zealand sea lions (Phocarctos hookeri) at Enderby Island, Auckland Islands, 2013-18.</title>
        <authorList>
            <person name="Michael S.A."/>
            <person name="Hayman D.T.S."/>
            <person name="Gray R."/>
            <person name="Zhang J."/>
            <person name="Rogers L."/>
            <person name="Roe W.D."/>
        </authorList>
    </citation>
    <scope>NUCLEOTIDE SEQUENCE [LARGE SCALE GENOMIC DNA]</scope>
    <source>
        <strain evidence="6 7">SM868</strain>
    </source>
</reference>
<dbReference type="GO" id="GO:0043916">
    <property type="term" value="F:DNA-7-methylguanine glycosylase activity"/>
    <property type="evidence" value="ECO:0007669"/>
    <property type="project" value="TreeGrafter"/>
</dbReference>
<dbReference type="EMBL" id="WFKQ01000001">
    <property type="protein sequence ID" value="MUG31325.1"/>
    <property type="molecule type" value="Genomic_DNA"/>
</dbReference>
<evidence type="ECO:0000259" key="5">
    <source>
        <dbReference type="SMART" id="SM00478"/>
    </source>
</evidence>
<evidence type="ECO:0000256" key="3">
    <source>
        <dbReference type="ARBA" id="ARBA00022763"/>
    </source>
</evidence>
<comment type="caution">
    <text evidence="6">The sequence shown here is derived from an EMBL/GenBank/DDBJ whole genome shotgun (WGS) entry which is preliminary data.</text>
</comment>
<name>A0A844LXG8_9GAMM</name>
<dbReference type="Proteomes" id="UP000442109">
    <property type="component" value="Unassembled WGS sequence"/>
</dbReference>
<dbReference type="OrthoDB" id="9811249at2"/>
<dbReference type="GO" id="GO:0006285">
    <property type="term" value="P:base-excision repair, AP site formation"/>
    <property type="evidence" value="ECO:0007669"/>
    <property type="project" value="TreeGrafter"/>
</dbReference>
<protein>
    <recommendedName>
        <fullName evidence="2">DNA-3-methyladenine glycosylase II</fullName>
        <ecNumber evidence="2">3.2.2.21</ecNumber>
    </recommendedName>
</protein>
<accession>A0A844LXG8</accession>
<evidence type="ECO:0000256" key="2">
    <source>
        <dbReference type="ARBA" id="ARBA00012000"/>
    </source>
</evidence>
<dbReference type="RefSeq" id="WP_155586579.1">
    <property type="nucleotide sequence ID" value="NZ_WFKQ01000001.1"/>
</dbReference>
<organism evidence="6 7">
    <name type="scientific">Psychrobacter sanguinis</name>
    <dbReference type="NCBI Taxonomy" id="861445"/>
    <lineage>
        <taxon>Bacteria</taxon>
        <taxon>Pseudomonadati</taxon>
        <taxon>Pseudomonadota</taxon>
        <taxon>Gammaproteobacteria</taxon>
        <taxon>Moraxellales</taxon>
        <taxon>Moraxellaceae</taxon>
        <taxon>Psychrobacter</taxon>
    </lineage>
</organism>
<dbReference type="GO" id="GO:0008725">
    <property type="term" value="F:DNA-3-methyladenine glycosylase activity"/>
    <property type="evidence" value="ECO:0007669"/>
    <property type="project" value="TreeGrafter"/>
</dbReference>
<dbReference type="GO" id="GO:0006307">
    <property type="term" value="P:DNA alkylation repair"/>
    <property type="evidence" value="ECO:0007669"/>
    <property type="project" value="TreeGrafter"/>
</dbReference>
<dbReference type="Pfam" id="PF00730">
    <property type="entry name" value="HhH-GPD"/>
    <property type="match status" value="1"/>
</dbReference>
<dbReference type="InterPro" id="IPR003265">
    <property type="entry name" value="HhH-GPD_domain"/>
</dbReference>
<evidence type="ECO:0000313" key="7">
    <source>
        <dbReference type="Proteomes" id="UP000442109"/>
    </source>
</evidence>
<comment type="catalytic activity">
    <reaction evidence="1">
        <text>Hydrolysis of alkylated DNA, releasing 3-methyladenine, 3-methylguanine, 7-methylguanine and 7-methyladenine.</text>
        <dbReference type="EC" id="3.2.2.21"/>
    </reaction>
</comment>
<dbReference type="InterPro" id="IPR051912">
    <property type="entry name" value="Alkylbase_DNA_Glycosylase/TA"/>
</dbReference>
<proteinExistence type="predicted"/>
<dbReference type="PANTHER" id="PTHR43003">
    <property type="entry name" value="DNA-3-METHYLADENINE GLYCOSYLASE"/>
    <property type="match status" value="1"/>
</dbReference>
<evidence type="ECO:0000313" key="6">
    <source>
        <dbReference type="EMBL" id="MUG31325.1"/>
    </source>
</evidence>
<dbReference type="GO" id="GO:0005737">
    <property type="term" value="C:cytoplasm"/>
    <property type="evidence" value="ECO:0007669"/>
    <property type="project" value="TreeGrafter"/>
</dbReference>
<keyword evidence="7" id="KW-1185">Reference proteome</keyword>
<dbReference type="Gene3D" id="1.10.340.30">
    <property type="entry name" value="Hypothetical protein, domain 2"/>
    <property type="match status" value="1"/>
</dbReference>
<dbReference type="InterPro" id="IPR011257">
    <property type="entry name" value="DNA_glycosylase"/>
</dbReference>
<feature type="domain" description="HhH-GPD" evidence="5">
    <location>
        <begin position="74"/>
        <end position="225"/>
    </location>
</feature>
<dbReference type="EC" id="3.2.2.21" evidence="2"/>
<dbReference type="AlphaFoldDB" id="A0A844LXG8"/>
<sequence length="231" mass="25777">MKHSSVNRQPSVFKLPSEPACNLIQTMNDLSELEGHIKQLIDIEPRFAPIYQQLGVPSLRRNRGGFRELMRAMVGQQLSVAAASSIWSKLENAALITPDAIMKADDDTLRSHGLSRQKIRYIRSLVEHDIDFEALANLPDEAVISELTAVTGIGKWTAQMYLLFSLGRADILAVDDLAIKVGAMEVLGLDERPTPKQLERLTQSWSPHRSAASLLLWAHYGWLKDQEAVPV</sequence>
<dbReference type="Gene3D" id="1.10.1670.40">
    <property type="match status" value="1"/>
</dbReference>
<dbReference type="CDD" id="cd00056">
    <property type="entry name" value="ENDO3c"/>
    <property type="match status" value="1"/>
</dbReference>
<dbReference type="PANTHER" id="PTHR43003:SF5">
    <property type="entry name" value="DNA-3-METHYLADENINE GLYCOSYLASE"/>
    <property type="match status" value="1"/>
</dbReference>
<dbReference type="SMART" id="SM00478">
    <property type="entry name" value="ENDO3c"/>
    <property type="match status" value="1"/>
</dbReference>
<dbReference type="GO" id="GO:0032131">
    <property type="term" value="F:alkylated DNA binding"/>
    <property type="evidence" value="ECO:0007669"/>
    <property type="project" value="TreeGrafter"/>
</dbReference>
<keyword evidence="4" id="KW-0234">DNA repair</keyword>
<dbReference type="GO" id="GO:0032993">
    <property type="term" value="C:protein-DNA complex"/>
    <property type="evidence" value="ECO:0007669"/>
    <property type="project" value="TreeGrafter"/>
</dbReference>
<dbReference type="SUPFAM" id="SSF48150">
    <property type="entry name" value="DNA-glycosylase"/>
    <property type="match status" value="1"/>
</dbReference>